<keyword evidence="2" id="KW-1185">Reference proteome</keyword>
<reference evidence="1" key="1">
    <citation type="submission" date="2025-08" db="UniProtKB">
        <authorList>
            <consortium name="Ensembl"/>
        </authorList>
    </citation>
    <scope>IDENTIFICATION</scope>
</reference>
<evidence type="ECO:0000313" key="2">
    <source>
        <dbReference type="Proteomes" id="UP000694393"/>
    </source>
</evidence>
<dbReference type="Ensembl" id="ENSPCET00000004671.1">
    <property type="protein sequence ID" value="ENSPCEP00000004515.1"/>
    <property type="gene ID" value="ENSPCEG00000003652.1"/>
</dbReference>
<name>A0A8C8RET2_9SAUR</name>
<sequence>MLSHLLGTEREKERLIQASQSMHNYTHRYFSATNTVICTLNQHLNSNFPLVQVKKNLSVLQNFILLIDTVQEIHATVELTDRHVQKNIGHPLYDKITLSHTSLQEKGVIVRDFHTASMGIFGSICGPITSVLLRNGNLPEKLESAVQLMKGSPVLALPVANLLLSCNEIAMAISEQAFLQLFPGQLPRSTLEAAADEMERVVLVLRDSYESFQYVVSRAEVYVTLITINIQGFQRKPLNSSQYQVVSG</sequence>
<accession>A0A8C8RET2</accession>
<dbReference type="Pfam" id="PF15047">
    <property type="entry name" value="DUF4533"/>
    <property type="match status" value="1"/>
</dbReference>
<protein>
    <submittedName>
        <fullName evidence="1">Uncharacterized protein</fullName>
    </submittedName>
</protein>
<proteinExistence type="predicted"/>
<dbReference type="PANTHER" id="PTHR36289">
    <property type="entry name" value="CHROMOSOME 12 OPEN READING FRAME 60"/>
    <property type="match status" value="1"/>
</dbReference>
<evidence type="ECO:0000313" key="1">
    <source>
        <dbReference type="Ensembl" id="ENSPCEP00000004515.1"/>
    </source>
</evidence>
<dbReference type="PANTHER" id="PTHR36289:SF1">
    <property type="entry name" value="CHROMOSOME 12 OPEN READING FRAME 60"/>
    <property type="match status" value="1"/>
</dbReference>
<reference evidence="1" key="2">
    <citation type="submission" date="2025-09" db="UniProtKB">
        <authorList>
            <consortium name="Ensembl"/>
        </authorList>
    </citation>
    <scope>IDENTIFICATION</scope>
</reference>
<dbReference type="AlphaFoldDB" id="A0A8C8RET2"/>
<organism evidence="1 2">
    <name type="scientific">Pelusios castaneus</name>
    <name type="common">West African mud turtle</name>
    <dbReference type="NCBI Taxonomy" id="367368"/>
    <lineage>
        <taxon>Eukaryota</taxon>
        <taxon>Metazoa</taxon>
        <taxon>Chordata</taxon>
        <taxon>Craniata</taxon>
        <taxon>Vertebrata</taxon>
        <taxon>Euteleostomi</taxon>
        <taxon>Archelosauria</taxon>
        <taxon>Testudinata</taxon>
        <taxon>Testudines</taxon>
        <taxon>Pleurodira</taxon>
        <taxon>Pelomedusidae</taxon>
        <taxon>Pelusios</taxon>
    </lineage>
</organism>
<dbReference type="Proteomes" id="UP000694393">
    <property type="component" value="Unplaced"/>
</dbReference>
<dbReference type="InterPro" id="IPR027895">
    <property type="entry name" value="DUF4533"/>
</dbReference>